<organism evidence="1 2">
    <name type="scientific">Cupriavidus basilensis</name>
    <dbReference type="NCBI Taxonomy" id="68895"/>
    <lineage>
        <taxon>Bacteria</taxon>
        <taxon>Pseudomonadati</taxon>
        <taxon>Pseudomonadota</taxon>
        <taxon>Betaproteobacteria</taxon>
        <taxon>Burkholderiales</taxon>
        <taxon>Burkholderiaceae</taxon>
        <taxon>Cupriavidus</taxon>
    </lineage>
</organism>
<evidence type="ECO:0000313" key="1">
    <source>
        <dbReference type="EMBL" id="MDF3837845.1"/>
    </source>
</evidence>
<accession>A0ABT6AZ07</accession>
<evidence type="ECO:0000313" key="2">
    <source>
        <dbReference type="Proteomes" id="UP001216674"/>
    </source>
</evidence>
<proteinExistence type="predicted"/>
<dbReference type="RefSeq" id="WP_276267933.1">
    <property type="nucleotide sequence ID" value="NZ_JARJLM010000542.1"/>
</dbReference>
<protein>
    <submittedName>
        <fullName evidence="1">Uncharacterized protein</fullName>
    </submittedName>
</protein>
<dbReference type="Gene3D" id="2.130.10.10">
    <property type="entry name" value="YVTN repeat-like/Quinoprotein amine dehydrogenase"/>
    <property type="match status" value="1"/>
</dbReference>
<reference evidence="1 2" key="1">
    <citation type="submission" date="2023-03" db="EMBL/GenBank/DDBJ databases">
        <title>Draft assemblies of triclosan tolerant bacteria isolated from returned activated sludge.</title>
        <authorList>
            <person name="Van Hamelsveld S."/>
        </authorList>
    </citation>
    <scope>NUCLEOTIDE SEQUENCE [LARGE SCALE GENOMIC DNA]</scope>
    <source>
        <strain evidence="1 2">GW210010_S58</strain>
    </source>
</reference>
<comment type="caution">
    <text evidence="1">The sequence shown here is derived from an EMBL/GenBank/DDBJ whole genome shotgun (WGS) entry which is preliminary data.</text>
</comment>
<name>A0ABT6AZ07_9BURK</name>
<dbReference type="EMBL" id="JARJLM010000542">
    <property type="protein sequence ID" value="MDF3837845.1"/>
    <property type="molecule type" value="Genomic_DNA"/>
</dbReference>
<gene>
    <name evidence="1" type="ORF">P3W85_33660</name>
</gene>
<sequence length="63" mass="6762">MIDGKSYHVNAHLPGGTHQYTIAIDPDSGAVYVSNRAKVNDRSATDIPLPFEPGGDTITLIRP</sequence>
<dbReference type="InterPro" id="IPR015943">
    <property type="entry name" value="WD40/YVTN_repeat-like_dom_sf"/>
</dbReference>
<keyword evidence="2" id="KW-1185">Reference proteome</keyword>
<dbReference type="Proteomes" id="UP001216674">
    <property type="component" value="Unassembled WGS sequence"/>
</dbReference>